<evidence type="ECO:0000313" key="1">
    <source>
        <dbReference type="EMBL" id="EAW18843.1"/>
    </source>
</evidence>
<proteinExistence type="predicted"/>
<reference evidence="2" key="1">
    <citation type="journal article" date="2008" name="PLoS Genet.">
        <title>Genomic islands in the pathogenic filamentous fungus Aspergillus fumigatus.</title>
        <authorList>
            <person name="Fedorova N.D."/>
            <person name="Khaldi N."/>
            <person name="Joardar V.S."/>
            <person name="Maiti R."/>
            <person name="Amedeo P."/>
            <person name="Anderson M.J."/>
            <person name="Crabtree J."/>
            <person name="Silva J.C."/>
            <person name="Badger J.H."/>
            <person name="Albarraq A."/>
            <person name="Angiuoli S."/>
            <person name="Bussey H."/>
            <person name="Bowyer P."/>
            <person name="Cotty P.J."/>
            <person name="Dyer P.S."/>
            <person name="Egan A."/>
            <person name="Galens K."/>
            <person name="Fraser-Liggett C.M."/>
            <person name="Haas B.J."/>
            <person name="Inman J.M."/>
            <person name="Kent R."/>
            <person name="Lemieux S."/>
            <person name="Malavazi I."/>
            <person name="Orvis J."/>
            <person name="Roemer T."/>
            <person name="Ronning C.M."/>
            <person name="Sundaram J.P."/>
            <person name="Sutton G."/>
            <person name="Turner G."/>
            <person name="Venter J.C."/>
            <person name="White O.R."/>
            <person name="Whitty B.R."/>
            <person name="Youngman P."/>
            <person name="Wolfe K.H."/>
            <person name="Goldman G.H."/>
            <person name="Wortman J.R."/>
            <person name="Jiang B."/>
            <person name="Denning D.W."/>
            <person name="Nierman W.C."/>
        </authorList>
    </citation>
    <scope>NUCLEOTIDE SEQUENCE [LARGE SCALE GENOMIC DNA]</scope>
    <source>
        <strain evidence="2">ATCC 1020 / DSM 3700 / CBS 544.65 / FGSC A1164 / JCM 1740 / NRRL 181 / WB 181</strain>
    </source>
</reference>
<dbReference type="HOGENOM" id="CLU_1294731_0_0_1"/>
<keyword evidence="2" id="KW-1185">Reference proteome</keyword>
<organism evidence="1 2">
    <name type="scientific">Neosartorya fischeri (strain ATCC 1020 / DSM 3700 / CBS 544.65 / FGSC A1164 / JCM 1740 / NRRL 181 / WB 181)</name>
    <name type="common">Aspergillus fischerianus</name>
    <dbReference type="NCBI Taxonomy" id="331117"/>
    <lineage>
        <taxon>Eukaryota</taxon>
        <taxon>Fungi</taxon>
        <taxon>Dikarya</taxon>
        <taxon>Ascomycota</taxon>
        <taxon>Pezizomycotina</taxon>
        <taxon>Eurotiomycetes</taxon>
        <taxon>Eurotiomycetidae</taxon>
        <taxon>Eurotiales</taxon>
        <taxon>Aspergillaceae</taxon>
        <taxon>Aspergillus</taxon>
        <taxon>Aspergillus subgen. Fumigati</taxon>
    </lineage>
</organism>
<dbReference type="KEGG" id="nfi:NFIA_087990"/>
<dbReference type="VEuPathDB" id="FungiDB:NFIA_087990"/>
<evidence type="ECO:0000313" key="2">
    <source>
        <dbReference type="Proteomes" id="UP000006702"/>
    </source>
</evidence>
<protein>
    <submittedName>
        <fullName evidence="1">Uncharacterized protein</fullName>
    </submittedName>
</protein>
<dbReference type="Proteomes" id="UP000006702">
    <property type="component" value="Unassembled WGS sequence"/>
</dbReference>
<accession>A1DHI6</accession>
<dbReference type="EMBL" id="DS027696">
    <property type="protein sequence ID" value="EAW18843.1"/>
    <property type="molecule type" value="Genomic_DNA"/>
</dbReference>
<gene>
    <name evidence="1" type="ORF">NFIA_087990</name>
</gene>
<dbReference type="RefSeq" id="XP_001260740.1">
    <property type="nucleotide sequence ID" value="XM_001260739.1"/>
</dbReference>
<sequence>MFLQRGGLLAVMNGDPVRAWPLESVDQPAAHTPSKKNDVVEKATTPDVFVSSPSEGLLTRSQKKQSLSVRIQKIIAKQTHPTRSISLINFEDLPEELKAYEPGHYRRKRTISPLEVSCGKDPEDIAMKEARVLTAEDVIFSGLMTISKLRSNESKEEEVLPPVNRCLWTVVRKTRRARQTRLAEMFQCSWTEDEKLHFHHANYQDINEEKDKK</sequence>
<name>A1DHI6_NEOFI</name>
<dbReference type="GeneID" id="4587298"/>
<dbReference type="AlphaFoldDB" id="A1DHI6"/>